<protein>
    <submittedName>
        <fullName evidence="2">Uncharacterized protein</fullName>
    </submittedName>
</protein>
<evidence type="ECO:0000313" key="2">
    <source>
        <dbReference type="EMBL" id="MEA1305715.1"/>
    </source>
</evidence>
<evidence type="ECO:0000313" key="3">
    <source>
        <dbReference type="Proteomes" id="UP001289581"/>
    </source>
</evidence>
<organism evidence="2 3">
    <name type="scientific">Actinomyces oris</name>
    <dbReference type="NCBI Taxonomy" id="544580"/>
    <lineage>
        <taxon>Bacteria</taxon>
        <taxon>Bacillati</taxon>
        <taxon>Actinomycetota</taxon>
        <taxon>Actinomycetes</taxon>
        <taxon>Actinomycetales</taxon>
        <taxon>Actinomycetaceae</taxon>
        <taxon>Actinomyces</taxon>
    </lineage>
</organism>
<sequence>MPSTPTNGGTHVSTALKNNILTVASITSAEDTPQWALDISLTNAPHSNFSWPSYSDHNLTERLMSTAVGALVVSPNGNYVSLALQVTRKQEEAQLTDQSSTVELASQQRGYVVVLDARTGKTVLTREISGFILAQALTNDHLAVETARAYFPAGEGKGTITAFPLDGSAPHATPTDQWLVGAGQGSLLLSPQPRYPGTCSDPCGPFTLTRISTGGQKLGTITHADEVYRGGWVERYKEPAPDGEASAQAAREVVDVDTGAATDLNGDQAEETGLSTGPGLLVTRRPDPDKQSSPSVPVAWLSAADDGHPHTENLEQFTTK</sequence>
<keyword evidence="3" id="KW-1185">Reference proteome</keyword>
<dbReference type="Proteomes" id="UP001289581">
    <property type="component" value="Unassembled WGS sequence"/>
</dbReference>
<dbReference type="RefSeq" id="WP_322913158.1">
    <property type="nucleotide sequence ID" value="NZ_JAXBCZ010000002.1"/>
</dbReference>
<comment type="caution">
    <text evidence="2">The sequence shown here is derived from an EMBL/GenBank/DDBJ whole genome shotgun (WGS) entry which is preliminary data.</text>
</comment>
<dbReference type="EMBL" id="JAXBCZ010000002">
    <property type="protein sequence ID" value="MEA1305715.1"/>
    <property type="molecule type" value="Genomic_DNA"/>
</dbReference>
<dbReference type="SUPFAM" id="SSF69304">
    <property type="entry name" value="Tricorn protease N-terminal domain"/>
    <property type="match status" value="1"/>
</dbReference>
<name>A0AAW9KZW5_9ACTO</name>
<evidence type="ECO:0000256" key="1">
    <source>
        <dbReference type="SAM" id="MobiDB-lite"/>
    </source>
</evidence>
<gene>
    <name evidence="2" type="ORF">QU665_11670</name>
</gene>
<dbReference type="AlphaFoldDB" id="A0AAW9KZW5"/>
<proteinExistence type="predicted"/>
<feature type="region of interest" description="Disordered" evidence="1">
    <location>
        <begin position="262"/>
        <end position="320"/>
    </location>
</feature>
<reference evidence="2 3" key="1">
    <citation type="submission" date="2023-06" db="EMBL/GenBank/DDBJ databases">
        <title>Actinomyces orist ORNL 0101 HMT-893 genome.</title>
        <authorList>
            <person name="Johnston C.D."/>
            <person name="Chen T."/>
            <person name="Dewhirst F.E."/>
        </authorList>
    </citation>
    <scope>NUCLEOTIDE SEQUENCE [LARGE SCALE GENOMIC DNA]</scope>
    <source>
        <strain evidence="2 3">ORNL 0101</strain>
    </source>
</reference>
<accession>A0AAW9KZW5</accession>